<feature type="transmembrane region" description="Helical" evidence="10">
    <location>
        <begin position="45"/>
        <end position="68"/>
    </location>
</feature>
<keyword evidence="4 10" id="KW-0812">Transmembrane</keyword>
<evidence type="ECO:0000256" key="4">
    <source>
        <dbReference type="ARBA" id="ARBA00022692"/>
    </source>
</evidence>
<dbReference type="InterPro" id="IPR050482">
    <property type="entry name" value="Sensor_HK_TwoCompSys"/>
</dbReference>
<dbReference type="Pfam" id="PF02518">
    <property type="entry name" value="HATPase_c"/>
    <property type="match status" value="1"/>
</dbReference>
<keyword evidence="9" id="KW-0175">Coiled coil</keyword>
<dbReference type="Pfam" id="PF07730">
    <property type="entry name" value="HisKA_3"/>
    <property type="match status" value="1"/>
</dbReference>
<dbReference type="GO" id="GO:0046983">
    <property type="term" value="F:protein dimerization activity"/>
    <property type="evidence" value="ECO:0007669"/>
    <property type="project" value="InterPro"/>
</dbReference>
<dbReference type="AlphaFoldDB" id="A0A3N0DI12"/>
<name>A0A3N0DI12_9ACTN</name>
<gene>
    <name evidence="13" type="ORF">EFL95_18045</name>
</gene>
<dbReference type="SUPFAM" id="SSF55874">
    <property type="entry name" value="ATPase domain of HSP90 chaperone/DNA topoisomerase II/histidine kinase"/>
    <property type="match status" value="1"/>
</dbReference>
<keyword evidence="7" id="KW-0902">Two-component regulatory system</keyword>
<evidence type="ECO:0000256" key="5">
    <source>
        <dbReference type="ARBA" id="ARBA00022777"/>
    </source>
</evidence>
<evidence type="ECO:0000256" key="2">
    <source>
        <dbReference type="ARBA" id="ARBA00022475"/>
    </source>
</evidence>
<reference evidence="13 14" key="1">
    <citation type="submission" date="2018-11" db="EMBL/GenBank/DDBJ databases">
        <authorList>
            <person name="Li F."/>
        </authorList>
    </citation>
    <scope>NUCLEOTIDE SEQUENCE [LARGE SCALE GENOMIC DNA]</scope>
    <source>
        <strain evidence="13 14">KIS18-7</strain>
    </source>
</reference>
<protein>
    <submittedName>
        <fullName evidence="13">Integral membrane sensor signal transduction histidine kinase</fullName>
    </submittedName>
</protein>
<evidence type="ECO:0000256" key="10">
    <source>
        <dbReference type="SAM" id="Phobius"/>
    </source>
</evidence>
<keyword evidence="6 10" id="KW-1133">Transmembrane helix</keyword>
<dbReference type="PANTHER" id="PTHR24421:SF37">
    <property type="entry name" value="SENSOR HISTIDINE KINASE NARS"/>
    <property type="match status" value="1"/>
</dbReference>
<feature type="transmembrane region" description="Helical" evidence="10">
    <location>
        <begin position="222"/>
        <end position="242"/>
    </location>
</feature>
<keyword evidence="3" id="KW-0808">Transferase</keyword>
<evidence type="ECO:0000313" key="14">
    <source>
        <dbReference type="Proteomes" id="UP000277094"/>
    </source>
</evidence>
<sequence length="471" mass="51012">MDAMTSDPPSVDDGATRELPGLAPWIVVSSETERTAEDADQPRRLLFIVGTGALVVLIVVSILGVFAARNLAERQAVNDAANTADLLAEAVVQPHLQNSIVQSDPKAMSELADALGDYLSTSSLVRVKLWAPDGTILWSDEPRLIGERFKLDQEETEVFSKPRTKAEVSDLDQPENRFERGNGRLLEAYRPVWTPNGSPLLFETYSPYTEVDKRAGQLWRGFAGVTVSSLLLFVALMIPVLWRLNSRIRAAQRQREALLRRAVDASADERRRIAATLHDGVVQELAGASFSVSGAADRAGGLGDERLVTDLRGTAGTLRDSIGGLRTLLVDIYPETLETAGLLEVLRDLGATLRSREIEVDLALPDSDPGLGAEADRLVFRIVHECFQNIRRHSSATHAWLSVTQGTDETVVEIGDDGVGFDAAAALERPAEGHFGLRVLADLANSAGAELAVLSAPGAGCRWRLTIKEKA</sequence>
<evidence type="ECO:0000256" key="6">
    <source>
        <dbReference type="ARBA" id="ARBA00022989"/>
    </source>
</evidence>
<accession>A0A3N0DI12</accession>
<dbReference type="InterPro" id="IPR003594">
    <property type="entry name" value="HATPase_dom"/>
</dbReference>
<evidence type="ECO:0000259" key="12">
    <source>
        <dbReference type="Pfam" id="PF07730"/>
    </source>
</evidence>
<dbReference type="InterPro" id="IPR011712">
    <property type="entry name" value="Sig_transdc_His_kin_sub3_dim/P"/>
</dbReference>
<keyword evidence="8 10" id="KW-0472">Membrane</keyword>
<keyword evidence="14" id="KW-1185">Reference proteome</keyword>
<feature type="coiled-coil region" evidence="9">
    <location>
        <begin position="241"/>
        <end position="268"/>
    </location>
</feature>
<dbReference type="Gene3D" id="3.30.565.10">
    <property type="entry name" value="Histidine kinase-like ATPase, C-terminal domain"/>
    <property type="match status" value="1"/>
</dbReference>
<evidence type="ECO:0000256" key="7">
    <source>
        <dbReference type="ARBA" id="ARBA00023012"/>
    </source>
</evidence>
<dbReference type="GO" id="GO:0005886">
    <property type="term" value="C:plasma membrane"/>
    <property type="evidence" value="ECO:0007669"/>
    <property type="project" value="UniProtKB-SubCell"/>
</dbReference>
<comment type="subcellular location">
    <subcellularLocation>
        <location evidence="1">Cell membrane</location>
        <topology evidence="1">Multi-pass membrane protein</topology>
    </subcellularLocation>
</comment>
<dbReference type="OrthoDB" id="144293at2"/>
<evidence type="ECO:0000256" key="1">
    <source>
        <dbReference type="ARBA" id="ARBA00004651"/>
    </source>
</evidence>
<keyword evidence="2" id="KW-1003">Cell membrane</keyword>
<evidence type="ECO:0000256" key="8">
    <source>
        <dbReference type="ARBA" id="ARBA00023136"/>
    </source>
</evidence>
<feature type="domain" description="Histidine kinase/HSP90-like ATPase" evidence="11">
    <location>
        <begin position="378"/>
        <end position="469"/>
    </location>
</feature>
<evidence type="ECO:0000259" key="11">
    <source>
        <dbReference type="Pfam" id="PF02518"/>
    </source>
</evidence>
<feature type="domain" description="Signal transduction histidine kinase subgroup 3 dimerisation and phosphoacceptor" evidence="12">
    <location>
        <begin position="269"/>
        <end position="336"/>
    </location>
</feature>
<dbReference type="EMBL" id="RJSG01000006">
    <property type="protein sequence ID" value="RNL75327.1"/>
    <property type="molecule type" value="Genomic_DNA"/>
</dbReference>
<dbReference type="InterPro" id="IPR036890">
    <property type="entry name" value="HATPase_C_sf"/>
</dbReference>
<dbReference type="GO" id="GO:0000155">
    <property type="term" value="F:phosphorelay sensor kinase activity"/>
    <property type="evidence" value="ECO:0007669"/>
    <property type="project" value="InterPro"/>
</dbReference>
<keyword evidence="5 13" id="KW-0418">Kinase</keyword>
<evidence type="ECO:0000256" key="9">
    <source>
        <dbReference type="SAM" id="Coils"/>
    </source>
</evidence>
<comment type="caution">
    <text evidence="13">The sequence shown here is derived from an EMBL/GenBank/DDBJ whole genome shotgun (WGS) entry which is preliminary data.</text>
</comment>
<dbReference type="Proteomes" id="UP000277094">
    <property type="component" value="Unassembled WGS sequence"/>
</dbReference>
<dbReference type="Gene3D" id="1.20.5.1930">
    <property type="match status" value="1"/>
</dbReference>
<evidence type="ECO:0000313" key="13">
    <source>
        <dbReference type="EMBL" id="RNL75327.1"/>
    </source>
</evidence>
<dbReference type="CDD" id="cd16917">
    <property type="entry name" value="HATPase_UhpB-NarQ-NarX-like"/>
    <property type="match status" value="1"/>
</dbReference>
<organism evidence="13 14">
    <name type="scientific">Nocardioides marmorisolisilvae</name>
    <dbReference type="NCBI Taxonomy" id="1542737"/>
    <lineage>
        <taxon>Bacteria</taxon>
        <taxon>Bacillati</taxon>
        <taxon>Actinomycetota</taxon>
        <taxon>Actinomycetes</taxon>
        <taxon>Propionibacteriales</taxon>
        <taxon>Nocardioidaceae</taxon>
        <taxon>Nocardioides</taxon>
    </lineage>
</organism>
<evidence type="ECO:0000256" key="3">
    <source>
        <dbReference type="ARBA" id="ARBA00022679"/>
    </source>
</evidence>
<proteinExistence type="predicted"/>
<dbReference type="PANTHER" id="PTHR24421">
    <property type="entry name" value="NITRATE/NITRITE SENSOR PROTEIN NARX-RELATED"/>
    <property type="match status" value="1"/>
</dbReference>